<keyword evidence="8" id="KW-1185">Reference proteome</keyword>
<proteinExistence type="predicted"/>
<dbReference type="Gene3D" id="3.40.190.10">
    <property type="entry name" value="Periplasmic binding protein-like II"/>
    <property type="match status" value="2"/>
</dbReference>
<dbReference type="SUPFAM" id="SSF53850">
    <property type="entry name" value="Periplasmic binding protein-like II"/>
    <property type="match status" value="1"/>
</dbReference>
<dbReference type="Pfam" id="PF01547">
    <property type="entry name" value="SBP_bac_1"/>
    <property type="match status" value="1"/>
</dbReference>
<dbReference type="InterPro" id="IPR006059">
    <property type="entry name" value="SBP"/>
</dbReference>
<keyword evidence="1" id="KW-1003">Cell membrane</keyword>
<keyword evidence="5" id="KW-0449">Lipoprotein</keyword>
<sequence>MKIRKIKYALFILILLLSAAGCQNSVTEKDEKTDKNSNPVKLDWYVNYSWFKTVWGKNEVSKAITDHTDVDIDYQIPKGNETDKLNAMIASDTLPDLVTIGWWETQNQEIIDKGQVYSLNDLARKYDPGFFDVLDESAVKWYTKSDGKIYGYPNSSYSPEDFKNNQIPSNQNFLVRKDIYETIGSPDMTTPEGFSDAVRKAYKTFPKVDENPLIPIGSDEFNENGANSFDQYLQAFLAVPYEEDGKYYDRNTDPEYLRWLKMFRQLGKEGYLKDEIFIDKRSQLESKLANGQYFCLFYQNTDIKDQVRTLNEKDPDSIYIPVEGPRNSKGDDPVLPVPGVHGWTVTYITKNCKDPKKALELIKYLISEEGQKMTYLGVEGSMYQMKDNRPVINPEVKKLLETDRKAYDAKYGADNTFWMLQDNVMQLKWSYEEDDPISAMKRWTYPYATYTAQYDMNFDENIKAAVIYKNQQKLWGDTLPRLLLAENDEEFDRILADYKEKREANGYETFVQEANERFQKNKELFGME</sequence>
<dbReference type="EMBL" id="CP063304">
    <property type="protein sequence ID" value="QOV18329.1"/>
    <property type="molecule type" value="Genomic_DNA"/>
</dbReference>
<keyword evidence="4" id="KW-0564">Palmitate</keyword>
<dbReference type="PANTHER" id="PTHR43649">
    <property type="entry name" value="ARABINOSE-BINDING PROTEIN-RELATED"/>
    <property type="match status" value="1"/>
</dbReference>
<evidence type="ECO:0000313" key="7">
    <source>
        <dbReference type="EMBL" id="QOV18329.1"/>
    </source>
</evidence>
<organism evidence="7 8">
    <name type="scientific">Blautia liquoris</name>
    <dbReference type="NCBI Taxonomy" id="2779518"/>
    <lineage>
        <taxon>Bacteria</taxon>
        <taxon>Bacillati</taxon>
        <taxon>Bacillota</taxon>
        <taxon>Clostridia</taxon>
        <taxon>Lachnospirales</taxon>
        <taxon>Lachnospiraceae</taxon>
        <taxon>Blautia</taxon>
    </lineage>
</organism>
<feature type="chain" id="PRO_5038338926" evidence="6">
    <location>
        <begin position="25"/>
        <end position="528"/>
    </location>
</feature>
<dbReference type="RefSeq" id="WP_193734691.1">
    <property type="nucleotide sequence ID" value="NZ_CP063304.1"/>
</dbReference>
<dbReference type="PROSITE" id="PS51257">
    <property type="entry name" value="PROKAR_LIPOPROTEIN"/>
    <property type="match status" value="1"/>
</dbReference>
<evidence type="ECO:0000256" key="2">
    <source>
        <dbReference type="ARBA" id="ARBA00022729"/>
    </source>
</evidence>
<dbReference type="InterPro" id="IPR050490">
    <property type="entry name" value="Bact_solute-bd_prot1"/>
</dbReference>
<evidence type="ECO:0000313" key="8">
    <source>
        <dbReference type="Proteomes" id="UP000593601"/>
    </source>
</evidence>
<evidence type="ECO:0000256" key="3">
    <source>
        <dbReference type="ARBA" id="ARBA00023136"/>
    </source>
</evidence>
<evidence type="ECO:0000256" key="1">
    <source>
        <dbReference type="ARBA" id="ARBA00022475"/>
    </source>
</evidence>
<dbReference type="Proteomes" id="UP000593601">
    <property type="component" value="Chromosome"/>
</dbReference>
<evidence type="ECO:0000256" key="5">
    <source>
        <dbReference type="ARBA" id="ARBA00023288"/>
    </source>
</evidence>
<protein>
    <submittedName>
        <fullName evidence="7">Extracellular solute-binding protein</fullName>
    </submittedName>
</protein>
<dbReference type="KEGG" id="bliq:INP51_09880"/>
<keyword evidence="3" id="KW-0472">Membrane</keyword>
<accession>A0A7M2RDD3</accession>
<feature type="signal peptide" evidence="6">
    <location>
        <begin position="1"/>
        <end position="24"/>
    </location>
</feature>
<keyword evidence="2 6" id="KW-0732">Signal</keyword>
<evidence type="ECO:0000256" key="4">
    <source>
        <dbReference type="ARBA" id="ARBA00023139"/>
    </source>
</evidence>
<gene>
    <name evidence="7" type="ORF">INP51_09880</name>
</gene>
<dbReference type="PANTHER" id="PTHR43649:SF33">
    <property type="entry name" value="POLYGALACTURONAN_RHAMNOGALACTURONAN-BINDING PROTEIN YTCQ"/>
    <property type="match status" value="1"/>
</dbReference>
<evidence type="ECO:0000256" key="6">
    <source>
        <dbReference type="SAM" id="SignalP"/>
    </source>
</evidence>
<name>A0A7M2RDD3_9FIRM</name>
<dbReference type="AlphaFoldDB" id="A0A7M2RDD3"/>
<reference evidence="7 8" key="1">
    <citation type="submission" date="2020-10" db="EMBL/GenBank/DDBJ databases">
        <title>Blautia liquoris sp.nov., isolated from the mud in a fermentation cellar used for the production of Chinese strong-flavoured liquor.</title>
        <authorList>
            <person name="Lu L."/>
        </authorList>
    </citation>
    <scope>NUCLEOTIDE SEQUENCE [LARGE SCALE GENOMIC DNA]</scope>
    <source>
        <strain evidence="7 8">LZLJ-3</strain>
    </source>
</reference>